<dbReference type="Proteomes" id="UP000218287">
    <property type="component" value="Plasmid Plasmid1 dna"/>
</dbReference>
<gene>
    <name evidence="1" type="ORF">NIES21_57540</name>
</gene>
<dbReference type="Gene3D" id="1.10.3540.10">
    <property type="entry name" value="uncharacterized protein from magnetospirillum magneticum domain"/>
    <property type="match status" value="1"/>
</dbReference>
<organism evidence="1 2">
    <name type="scientific">Anabaenopsis circularis NIES-21</name>
    <dbReference type="NCBI Taxonomy" id="1085406"/>
    <lineage>
        <taxon>Bacteria</taxon>
        <taxon>Bacillati</taxon>
        <taxon>Cyanobacteriota</taxon>
        <taxon>Cyanophyceae</taxon>
        <taxon>Nostocales</taxon>
        <taxon>Nodulariaceae</taxon>
        <taxon>Anabaenopsis</taxon>
    </lineage>
</organism>
<evidence type="ECO:0000313" key="2">
    <source>
        <dbReference type="Proteomes" id="UP000218287"/>
    </source>
</evidence>
<dbReference type="EMBL" id="AP018175">
    <property type="protein sequence ID" value="BAY19884.1"/>
    <property type="molecule type" value="Genomic_DNA"/>
</dbReference>
<keyword evidence="1" id="KW-0614">Plasmid</keyword>
<sequence length="285" mass="33345">MATKVIQRQRQLPHPVAAPSMFHGKEVSQFHTRLLRTSLALEESRAYWEHFRIDIPREQRAVVAFEERWFGSKSMARVRSLLVEFSHRFEAYPMSLAVLKHWQPNDPTTRQNICHWHMQLSDPIYRNFTGVFLEQRRLQPNSDIDRDIVARWVTQQLESEWSAATTFRMATGLIATAAAAGLCSENSGMRSLKYPKVTDEALAYWLYFLRDLYFEGSLLSNPYFNSVGLFDSFLEQRLSRLPGLSFTRMGDLYDFGWHYVDLKSWAMQILSGRDYANEAKWEEQA</sequence>
<keyword evidence="2" id="KW-1185">Reference proteome</keyword>
<name>A0A1Z4GQV2_9CYAN</name>
<proteinExistence type="predicted"/>
<dbReference type="OrthoDB" id="572368at2"/>
<dbReference type="AlphaFoldDB" id="A0A1Z4GQV2"/>
<accession>A0A1Z4GQV2</accession>
<dbReference type="InterPro" id="IPR023137">
    <property type="entry name" value="BrxA_sf"/>
</dbReference>
<evidence type="ECO:0000313" key="1">
    <source>
        <dbReference type="EMBL" id="BAY19884.1"/>
    </source>
</evidence>
<geneLocation type="plasmid" evidence="2">
    <name>Plasmid1 dna</name>
</geneLocation>
<evidence type="ECO:0008006" key="3">
    <source>
        <dbReference type="Google" id="ProtNLM"/>
    </source>
</evidence>
<protein>
    <recommendedName>
        <fullName evidence="3">DUF1819 family protein</fullName>
    </recommendedName>
</protein>
<reference evidence="1 2" key="1">
    <citation type="submission" date="2017-06" db="EMBL/GenBank/DDBJ databases">
        <title>Genome sequencing of cyanobaciteial culture collection at National Institute for Environmental Studies (NIES).</title>
        <authorList>
            <person name="Hirose Y."/>
            <person name="Shimura Y."/>
            <person name="Fujisawa T."/>
            <person name="Nakamura Y."/>
            <person name="Kawachi M."/>
        </authorList>
    </citation>
    <scope>NUCLEOTIDE SEQUENCE [LARGE SCALE GENOMIC DNA]</scope>
    <source>
        <strain evidence="1 2">NIES-21</strain>
        <plasmid evidence="2">Plasmid1 dna</plasmid>
    </source>
</reference>